<name>A0ABZ1SYV9_9ACTN</name>
<evidence type="ECO:0000256" key="1">
    <source>
        <dbReference type="SAM" id="MobiDB-lite"/>
    </source>
</evidence>
<reference evidence="2" key="1">
    <citation type="submission" date="2022-10" db="EMBL/GenBank/DDBJ databases">
        <title>The complete genomes of actinobacterial strains from the NBC collection.</title>
        <authorList>
            <person name="Joergensen T.S."/>
            <person name="Alvarez Arevalo M."/>
            <person name="Sterndorff E.B."/>
            <person name="Faurdal D."/>
            <person name="Vuksanovic O."/>
            <person name="Mourched A.-S."/>
            <person name="Charusanti P."/>
            <person name="Shaw S."/>
            <person name="Blin K."/>
            <person name="Weber T."/>
        </authorList>
    </citation>
    <scope>NUCLEOTIDE SEQUENCE</scope>
    <source>
        <strain evidence="2">NBC_00254</strain>
    </source>
</reference>
<dbReference type="RefSeq" id="WP_222709728.1">
    <property type="nucleotide sequence ID" value="NZ_CP108085.1"/>
</dbReference>
<protein>
    <submittedName>
        <fullName evidence="2">Uncharacterized protein</fullName>
    </submittedName>
</protein>
<dbReference type="Proteomes" id="UP001432011">
    <property type="component" value="Chromosome"/>
</dbReference>
<evidence type="ECO:0000313" key="2">
    <source>
        <dbReference type="EMBL" id="WUP77333.1"/>
    </source>
</evidence>
<feature type="region of interest" description="Disordered" evidence="1">
    <location>
        <begin position="156"/>
        <end position="183"/>
    </location>
</feature>
<sequence>MTGPRDAASFVAGRVAEGATQRIRDVWVLGRRVDPRAYAGGEAEREGVRRQRDSAEKIVKAIGESLPAFPAPHEVRRDDGEPLGRVVPTAGGWQAVTIFGVPLGGPAGRDDAVRILHDRGLACLAEPWWARVGDDAAWREARIVEAAPDRVRLRWSDPLADQPPSGEWFGLDDVDLSPDPPAC</sequence>
<gene>
    <name evidence="2" type="ORF">OG913_10080</name>
</gene>
<dbReference type="EMBL" id="CP108085">
    <property type="protein sequence ID" value="WUP77333.1"/>
    <property type="molecule type" value="Genomic_DNA"/>
</dbReference>
<accession>A0ABZ1SYV9</accession>
<organism evidence="2 3">
    <name type="scientific">Microbispora hainanensis</name>
    <dbReference type="NCBI Taxonomy" id="568844"/>
    <lineage>
        <taxon>Bacteria</taxon>
        <taxon>Bacillati</taxon>
        <taxon>Actinomycetota</taxon>
        <taxon>Actinomycetes</taxon>
        <taxon>Streptosporangiales</taxon>
        <taxon>Streptosporangiaceae</taxon>
        <taxon>Microbispora</taxon>
    </lineage>
</organism>
<proteinExistence type="predicted"/>
<keyword evidence="3" id="KW-1185">Reference proteome</keyword>
<evidence type="ECO:0000313" key="3">
    <source>
        <dbReference type="Proteomes" id="UP001432011"/>
    </source>
</evidence>